<accession>Q7XVE3</accession>
<reference evidence="2" key="1">
    <citation type="journal article" date="2005" name="Nature">
        <title>The map-based sequence of the rice genome.</title>
        <authorList>
            <consortium name="International rice genome sequencing project (IRGSP)"/>
            <person name="Matsumoto T."/>
            <person name="Wu J."/>
            <person name="Kanamori H."/>
            <person name="Katayose Y."/>
            <person name="Fujisawa M."/>
            <person name="Namiki N."/>
            <person name="Mizuno H."/>
            <person name="Yamamoto K."/>
            <person name="Antonio B.A."/>
            <person name="Baba T."/>
            <person name="Sakata K."/>
            <person name="Nagamura Y."/>
            <person name="Aoki H."/>
            <person name="Arikawa K."/>
            <person name="Arita K."/>
            <person name="Bito T."/>
            <person name="Chiden Y."/>
            <person name="Fujitsuka N."/>
            <person name="Fukunaka R."/>
            <person name="Hamada M."/>
            <person name="Harada C."/>
            <person name="Hayashi A."/>
            <person name="Hijishita S."/>
            <person name="Honda M."/>
            <person name="Hosokawa S."/>
            <person name="Ichikawa Y."/>
            <person name="Idonuma A."/>
            <person name="Iijima M."/>
            <person name="Ikeda M."/>
            <person name="Ikeno M."/>
            <person name="Ito K."/>
            <person name="Ito S."/>
            <person name="Ito T."/>
            <person name="Ito Y."/>
            <person name="Ito Y."/>
            <person name="Iwabuchi A."/>
            <person name="Kamiya K."/>
            <person name="Karasawa W."/>
            <person name="Kurita K."/>
            <person name="Katagiri S."/>
            <person name="Kikuta A."/>
            <person name="Kobayashi H."/>
            <person name="Kobayashi N."/>
            <person name="Machita K."/>
            <person name="Maehara T."/>
            <person name="Masukawa M."/>
            <person name="Mizubayashi T."/>
            <person name="Mukai Y."/>
            <person name="Nagasaki H."/>
            <person name="Nagata Y."/>
            <person name="Naito S."/>
            <person name="Nakashima M."/>
            <person name="Nakama Y."/>
            <person name="Nakamichi Y."/>
            <person name="Nakamura M."/>
            <person name="Meguro A."/>
            <person name="Negishi M."/>
            <person name="Ohta I."/>
            <person name="Ohta T."/>
            <person name="Okamoto M."/>
            <person name="Ono N."/>
            <person name="Saji S."/>
            <person name="Sakaguchi M."/>
            <person name="Sakai K."/>
            <person name="Shibata M."/>
            <person name="Shimokawa T."/>
            <person name="Song J."/>
            <person name="Takazaki Y."/>
            <person name="Terasawa K."/>
            <person name="Tsugane M."/>
            <person name="Tsuji K."/>
            <person name="Ueda S."/>
            <person name="Waki K."/>
            <person name="Yamagata H."/>
            <person name="Yamamoto M."/>
            <person name="Yamamoto S."/>
            <person name="Yamane H."/>
            <person name="Yoshiki S."/>
            <person name="Yoshihara R."/>
            <person name="Yukawa K."/>
            <person name="Zhong H."/>
            <person name="Yano M."/>
            <person name="Yuan Q."/>
            <person name="Ouyang S."/>
            <person name="Liu J."/>
            <person name="Jones K.M."/>
            <person name="Gansberger K."/>
            <person name="Moffat K."/>
            <person name="Hill J."/>
            <person name="Bera J."/>
            <person name="Fadrosh D."/>
            <person name="Jin S."/>
            <person name="Johri S."/>
            <person name="Kim M."/>
            <person name="Overton L."/>
            <person name="Reardon M."/>
            <person name="Tsitrin T."/>
            <person name="Vuong H."/>
            <person name="Weaver B."/>
            <person name="Ciecko A."/>
            <person name="Tallon L."/>
            <person name="Jackson J."/>
            <person name="Pai G."/>
            <person name="Aken S.V."/>
            <person name="Utterback T."/>
            <person name="Reidmuller S."/>
            <person name="Feldblyum T."/>
            <person name="Hsiao J."/>
            <person name="Zismann V."/>
            <person name="Iobst S."/>
            <person name="de Vazeille A.R."/>
            <person name="Buell C.R."/>
            <person name="Ying K."/>
            <person name="Li Y."/>
            <person name="Lu T."/>
            <person name="Huang Y."/>
            <person name="Zhao Q."/>
            <person name="Feng Q."/>
            <person name="Zhang L."/>
            <person name="Zhu J."/>
            <person name="Weng Q."/>
            <person name="Mu J."/>
            <person name="Lu Y."/>
            <person name="Fan D."/>
            <person name="Liu Y."/>
            <person name="Guan J."/>
            <person name="Zhang Y."/>
            <person name="Yu S."/>
            <person name="Liu X."/>
            <person name="Zhang Y."/>
            <person name="Hong G."/>
            <person name="Han B."/>
            <person name="Choisne N."/>
            <person name="Demange N."/>
            <person name="Orjeda G."/>
            <person name="Samain S."/>
            <person name="Cattolico L."/>
            <person name="Pelletier E."/>
            <person name="Couloux A."/>
            <person name="Segurens B."/>
            <person name="Wincker P."/>
            <person name="D'Hont A."/>
            <person name="Scarpelli C."/>
            <person name="Weissenbach J."/>
            <person name="Salanoubat M."/>
            <person name="Quetier F."/>
            <person name="Yu Y."/>
            <person name="Kim H.R."/>
            <person name="Rambo T."/>
            <person name="Currie J."/>
            <person name="Collura K."/>
            <person name="Luo M."/>
            <person name="Yang T."/>
            <person name="Ammiraju J.S.S."/>
            <person name="Engler F."/>
            <person name="Soderlund C."/>
            <person name="Wing R.A."/>
            <person name="Palmer L.E."/>
            <person name="de la Bastide M."/>
            <person name="Spiegel L."/>
            <person name="Nascimento L."/>
            <person name="Zutavern T."/>
            <person name="O'Shaughnessy A."/>
            <person name="Dike S."/>
            <person name="Dedhia N."/>
            <person name="Preston R."/>
            <person name="Balija V."/>
            <person name="McCombie W.R."/>
            <person name="Chow T."/>
            <person name="Chen H."/>
            <person name="Chung M."/>
            <person name="Chen C."/>
            <person name="Shaw J."/>
            <person name="Wu H."/>
            <person name="Hsiao K."/>
            <person name="Chao Y."/>
            <person name="Chu M."/>
            <person name="Cheng C."/>
            <person name="Hour A."/>
            <person name="Lee P."/>
            <person name="Lin S."/>
            <person name="Lin Y."/>
            <person name="Liou J."/>
            <person name="Liu S."/>
            <person name="Hsing Y."/>
            <person name="Raghuvanshi S."/>
            <person name="Mohanty A."/>
            <person name="Bharti A.K."/>
            <person name="Gaur A."/>
            <person name="Gupta V."/>
            <person name="Kumar D."/>
            <person name="Ravi V."/>
            <person name="Vij S."/>
            <person name="Kapur A."/>
            <person name="Khurana P."/>
            <person name="Khurana P."/>
            <person name="Khurana J.P."/>
            <person name="Tyagi A.K."/>
            <person name="Gaikwad K."/>
            <person name="Singh A."/>
            <person name="Dalal V."/>
            <person name="Srivastava S."/>
            <person name="Dixit A."/>
            <person name="Pal A.K."/>
            <person name="Ghazi I.A."/>
            <person name="Yadav M."/>
            <person name="Pandit A."/>
            <person name="Bhargava A."/>
            <person name="Sureshbabu K."/>
            <person name="Batra K."/>
            <person name="Sharma T.R."/>
            <person name="Mohapatra T."/>
            <person name="Singh N.K."/>
            <person name="Messing J."/>
            <person name="Nelson A.B."/>
            <person name="Fuks G."/>
            <person name="Kavchok S."/>
            <person name="Keizer G."/>
            <person name="Linton E."/>
            <person name="Llaca V."/>
            <person name="Song R."/>
            <person name="Tanyolac B."/>
            <person name="Young S."/>
            <person name="Ho-Il K."/>
            <person name="Hahn J.H."/>
            <person name="Sangsakoo G."/>
            <person name="Vanavichit A."/>
            <person name="de Mattos Luiz.A.T."/>
            <person name="Zimmer P.D."/>
            <person name="Malone G."/>
            <person name="Dellagostin O."/>
            <person name="de Oliveira A.C."/>
            <person name="Bevan M."/>
            <person name="Bancroft I."/>
            <person name="Minx P."/>
            <person name="Cordum H."/>
            <person name="Wilson R."/>
            <person name="Cheng Z."/>
            <person name="Jin W."/>
            <person name="Jiang J."/>
            <person name="Leong S.A."/>
            <person name="Iwama H."/>
            <person name="Gojobori T."/>
            <person name="Itoh T."/>
            <person name="Niimura Y."/>
            <person name="Fujii Y."/>
            <person name="Habara T."/>
            <person name="Sakai H."/>
            <person name="Sato Y."/>
            <person name="Wilson G."/>
            <person name="Kumar K."/>
            <person name="McCouch S."/>
            <person name="Juretic N."/>
            <person name="Hoen D."/>
            <person name="Wright S."/>
            <person name="Bruskiewich R."/>
            <person name="Bureau T."/>
            <person name="Miyao A."/>
            <person name="Hirochika H."/>
            <person name="Nishikawa T."/>
            <person name="Kadowaki K."/>
            <person name="Sugiura M."/>
            <person name="Burr B."/>
            <person name="Sasaki T."/>
        </authorList>
    </citation>
    <scope>NUCLEOTIDE SEQUENCE [LARGE SCALE GENOMIC DNA]</scope>
    <source>
        <strain evidence="2">cv. Nipponbare</strain>
    </source>
</reference>
<reference evidence="2" key="2">
    <citation type="journal article" date="2008" name="Nucleic Acids Res.">
        <title>The rice annotation project database (RAP-DB): 2008 update.</title>
        <authorList>
            <consortium name="The rice annotation project (RAP)"/>
        </authorList>
    </citation>
    <scope>GENOME REANNOTATION</scope>
    <source>
        <strain evidence="2">cv. Nipponbare</strain>
    </source>
</reference>
<dbReference type="AlphaFoldDB" id="Q7XVE3"/>
<proteinExistence type="predicted"/>
<protein>
    <submittedName>
        <fullName evidence="1">OSJNBa0083D01.19 protein</fullName>
    </submittedName>
</protein>
<sequence length="192" mass="20800">MEDGFLCFGAAMMVSYCAAWLVDLALIGSQAAADEEAARFMDDVAGELRRRGGVGEDEDEGEVEMAIAKQMAILNQLGVYDAYTHAKKDYYVTGVPVRAKQRAAAPAAAPALEKVVIAVAAGGVLLYHLARLGALVARGHREEKRRAARRREQYVAEARAARLEGLKREIRGKAVDWWSAHKKAAAAAADWS</sequence>
<name>Q7XVE3_ORYSJ</name>
<evidence type="ECO:0000313" key="1">
    <source>
        <dbReference type="EMBL" id="CAD40701.1"/>
    </source>
</evidence>
<gene>
    <name evidence="1" type="primary">OSJNBa0083D01.19</name>
</gene>
<dbReference type="EMBL" id="AL731623">
    <property type="protein sequence ID" value="CAD40701.1"/>
    <property type="molecule type" value="Genomic_DNA"/>
</dbReference>
<evidence type="ECO:0000313" key="2">
    <source>
        <dbReference type="Proteomes" id="UP000000763"/>
    </source>
</evidence>
<dbReference type="Proteomes" id="UP000000763">
    <property type="component" value="Chromosome 4"/>
</dbReference>
<organism evidence="1 2">
    <name type="scientific">Oryza sativa subsp. japonica</name>
    <name type="common">Rice</name>
    <dbReference type="NCBI Taxonomy" id="39947"/>
    <lineage>
        <taxon>Eukaryota</taxon>
        <taxon>Viridiplantae</taxon>
        <taxon>Streptophyta</taxon>
        <taxon>Embryophyta</taxon>
        <taxon>Tracheophyta</taxon>
        <taxon>Spermatophyta</taxon>
        <taxon>Magnoliopsida</taxon>
        <taxon>Liliopsida</taxon>
        <taxon>Poales</taxon>
        <taxon>Poaceae</taxon>
        <taxon>BOP clade</taxon>
        <taxon>Oryzoideae</taxon>
        <taxon>Oryzeae</taxon>
        <taxon>Oryzinae</taxon>
        <taxon>Oryza</taxon>
        <taxon>Oryza sativa</taxon>
    </lineage>
</organism>